<dbReference type="RefSeq" id="WP_146445526.1">
    <property type="nucleotide sequence ID" value="NZ_SJPR01000003.1"/>
</dbReference>
<dbReference type="PANTHER" id="PTHR33336:SF3">
    <property type="entry name" value="ABM DOMAIN-CONTAINING PROTEIN"/>
    <property type="match status" value="1"/>
</dbReference>
<dbReference type="Proteomes" id="UP000317421">
    <property type="component" value="Unassembled WGS sequence"/>
</dbReference>
<dbReference type="EC" id="1.-.-.-" evidence="2"/>
<dbReference type="InterPro" id="IPR050744">
    <property type="entry name" value="AI-2_Isomerase_LsrG"/>
</dbReference>
<dbReference type="PANTHER" id="PTHR33336">
    <property type="entry name" value="QUINOL MONOOXYGENASE YGIN-RELATED"/>
    <property type="match status" value="1"/>
</dbReference>
<organism evidence="2 3">
    <name type="scientific">Botrimarina colliarenosi</name>
    <dbReference type="NCBI Taxonomy" id="2528001"/>
    <lineage>
        <taxon>Bacteria</taxon>
        <taxon>Pseudomonadati</taxon>
        <taxon>Planctomycetota</taxon>
        <taxon>Planctomycetia</taxon>
        <taxon>Pirellulales</taxon>
        <taxon>Lacipirellulaceae</taxon>
        <taxon>Botrimarina</taxon>
    </lineage>
</organism>
<dbReference type="AlphaFoldDB" id="A0A5C6AD87"/>
<gene>
    <name evidence="2" type="primary">ygiN</name>
    <name evidence="2" type="ORF">Pla108_28080</name>
</gene>
<accession>A0A5C6AD87</accession>
<dbReference type="EMBL" id="SJPR01000003">
    <property type="protein sequence ID" value="TWT97031.1"/>
    <property type="molecule type" value="Genomic_DNA"/>
</dbReference>
<comment type="caution">
    <text evidence="2">The sequence shown here is derived from an EMBL/GenBank/DDBJ whole genome shotgun (WGS) entry which is preliminary data.</text>
</comment>
<evidence type="ECO:0000259" key="1">
    <source>
        <dbReference type="PROSITE" id="PS51725"/>
    </source>
</evidence>
<dbReference type="InterPro" id="IPR011008">
    <property type="entry name" value="Dimeric_a/b-barrel"/>
</dbReference>
<feature type="domain" description="ABM" evidence="1">
    <location>
        <begin position="2"/>
        <end position="102"/>
    </location>
</feature>
<dbReference type="GO" id="GO:0004497">
    <property type="term" value="F:monooxygenase activity"/>
    <property type="evidence" value="ECO:0007669"/>
    <property type="project" value="UniProtKB-KW"/>
</dbReference>
<dbReference type="Pfam" id="PF03992">
    <property type="entry name" value="ABM"/>
    <property type="match status" value="1"/>
</dbReference>
<dbReference type="PROSITE" id="PS51725">
    <property type="entry name" value="ABM"/>
    <property type="match status" value="1"/>
</dbReference>
<dbReference type="GO" id="GO:0005829">
    <property type="term" value="C:cytosol"/>
    <property type="evidence" value="ECO:0007669"/>
    <property type="project" value="TreeGrafter"/>
</dbReference>
<reference evidence="2 3" key="1">
    <citation type="submission" date="2019-02" db="EMBL/GenBank/DDBJ databases">
        <title>Deep-cultivation of Planctomycetes and their phenomic and genomic characterization uncovers novel biology.</title>
        <authorList>
            <person name="Wiegand S."/>
            <person name="Jogler M."/>
            <person name="Boedeker C."/>
            <person name="Pinto D."/>
            <person name="Vollmers J."/>
            <person name="Rivas-Marin E."/>
            <person name="Kohn T."/>
            <person name="Peeters S.H."/>
            <person name="Heuer A."/>
            <person name="Rast P."/>
            <person name="Oberbeckmann S."/>
            <person name="Bunk B."/>
            <person name="Jeske O."/>
            <person name="Meyerdierks A."/>
            <person name="Storesund J.E."/>
            <person name="Kallscheuer N."/>
            <person name="Luecker S."/>
            <person name="Lage O.M."/>
            <person name="Pohl T."/>
            <person name="Merkel B.J."/>
            <person name="Hornburger P."/>
            <person name="Mueller R.-W."/>
            <person name="Bruemmer F."/>
            <person name="Labrenz M."/>
            <person name="Spormann A.M."/>
            <person name="Op Den Camp H."/>
            <person name="Overmann J."/>
            <person name="Amann R."/>
            <person name="Jetten M.S.M."/>
            <person name="Mascher T."/>
            <person name="Medema M.H."/>
            <person name="Devos D.P."/>
            <person name="Kaster A.-K."/>
            <person name="Ovreas L."/>
            <person name="Rohde M."/>
            <person name="Galperin M.Y."/>
            <person name="Jogler C."/>
        </authorList>
    </citation>
    <scope>NUCLEOTIDE SEQUENCE [LARGE SCALE GENOMIC DNA]</scope>
    <source>
        <strain evidence="2 3">Pla108</strain>
    </source>
</reference>
<dbReference type="OrthoDB" id="287932at2"/>
<dbReference type="SUPFAM" id="SSF54909">
    <property type="entry name" value="Dimeric alpha+beta barrel"/>
    <property type="match status" value="1"/>
</dbReference>
<keyword evidence="2" id="KW-0560">Oxidoreductase</keyword>
<proteinExistence type="predicted"/>
<keyword evidence="2" id="KW-0503">Monooxygenase</keyword>
<evidence type="ECO:0000313" key="3">
    <source>
        <dbReference type="Proteomes" id="UP000317421"/>
    </source>
</evidence>
<sequence>MIHVVATLQVDPARRDEFLAAFAELTPLVLAEEGCLEYGAAIDEPTAIPVQELAGEGAVVVIEKWESVAALEKHLAAPHMAAFREKTAEMSRGVTLQALRPA</sequence>
<name>A0A5C6AD87_9BACT</name>
<dbReference type="InterPro" id="IPR007138">
    <property type="entry name" value="ABM_dom"/>
</dbReference>
<evidence type="ECO:0000313" key="2">
    <source>
        <dbReference type="EMBL" id="TWT97031.1"/>
    </source>
</evidence>
<protein>
    <submittedName>
        <fullName evidence="2">Putative quinol monooxygenase YgiN</fullName>
        <ecNumber evidence="2">1.-.-.-</ecNumber>
    </submittedName>
</protein>
<dbReference type="Gene3D" id="3.30.70.100">
    <property type="match status" value="1"/>
</dbReference>
<keyword evidence="3" id="KW-1185">Reference proteome</keyword>